<comment type="caution">
    <text evidence="2">The sequence shown here is derived from an EMBL/GenBank/DDBJ whole genome shotgun (WGS) entry which is preliminary data.</text>
</comment>
<sequence length="167" mass="18963">MDVMGWSFGKKQSYELLSSSILISIFVFILSYVFIDTIWVSIVIAALGFVVLSLGIFPFYLPKMISYINVNLNGVEYYHLNNWQDRLQLIFDPDAFKLSKINYSDIDDISVITGKKVLDPAIGARSTSGVLITTKDNDDIFVDISWYDTVDNPVFDRAMEFVQDCAN</sequence>
<protein>
    <submittedName>
        <fullName evidence="2">Uncharacterized protein</fullName>
    </submittedName>
</protein>
<proteinExistence type="predicted"/>
<gene>
    <name evidence="2" type="ORF">FD03_GL001123</name>
</gene>
<reference evidence="2 3" key="1">
    <citation type="journal article" date="2015" name="Genome Announc.">
        <title>Expanding the biotechnology potential of lactobacilli through comparative genomics of 213 strains and associated genera.</title>
        <authorList>
            <person name="Sun Z."/>
            <person name="Harris H.M."/>
            <person name="McCann A."/>
            <person name="Guo C."/>
            <person name="Argimon S."/>
            <person name="Zhang W."/>
            <person name="Yang X."/>
            <person name="Jeffery I.B."/>
            <person name="Cooney J.C."/>
            <person name="Kagawa T.F."/>
            <person name="Liu W."/>
            <person name="Song Y."/>
            <person name="Salvetti E."/>
            <person name="Wrobel A."/>
            <person name="Rasinkangas P."/>
            <person name="Parkhill J."/>
            <person name="Rea M.C."/>
            <person name="O'Sullivan O."/>
            <person name="Ritari J."/>
            <person name="Douillard F.P."/>
            <person name="Paul Ross R."/>
            <person name="Yang R."/>
            <person name="Briner A.E."/>
            <person name="Felis G.E."/>
            <person name="de Vos W.M."/>
            <person name="Barrangou R."/>
            <person name="Klaenhammer T.R."/>
            <person name="Caufield P.W."/>
            <person name="Cui Y."/>
            <person name="Zhang H."/>
            <person name="O'Toole P.W."/>
        </authorList>
    </citation>
    <scope>NUCLEOTIDE SEQUENCE [LARGE SCALE GENOMIC DNA]</scope>
    <source>
        <strain evidence="2 3">DSM 19682</strain>
    </source>
</reference>
<keyword evidence="1" id="KW-1133">Transmembrane helix</keyword>
<keyword evidence="1" id="KW-0472">Membrane</keyword>
<dbReference type="AlphaFoldDB" id="A0A0R1KC11"/>
<accession>A0A0R1KC11</accession>
<evidence type="ECO:0000313" key="2">
    <source>
        <dbReference type="EMBL" id="KRK80988.1"/>
    </source>
</evidence>
<evidence type="ECO:0000256" key="1">
    <source>
        <dbReference type="SAM" id="Phobius"/>
    </source>
</evidence>
<feature type="transmembrane region" description="Helical" evidence="1">
    <location>
        <begin position="41"/>
        <end position="61"/>
    </location>
</feature>
<evidence type="ECO:0000313" key="3">
    <source>
        <dbReference type="Proteomes" id="UP000051248"/>
    </source>
</evidence>
<dbReference type="EMBL" id="AZDZ01000002">
    <property type="protein sequence ID" value="KRK80988.1"/>
    <property type="molecule type" value="Genomic_DNA"/>
</dbReference>
<keyword evidence="1" id="KW-0812">Transmembrane</keyword>
<name>A0A0R1KC11_9LACO</name>
<dbReference type="PATRIC" id="fig|1423775.4.peg.1153"/>
<feature type="transmembrane region" description="Helical" evidence="1">
    <location>
        <begin position="16"/>
        <end position="35"/>
    </location>
</feature>
<organism evidence="2 3">
    <name type="scientific">Companilactobacillus nodensis DSM 19682 = JCM 14932 = NBRC 107160</name>
    <dbReference type="NCBI Taxonomy" id="1423775"/>
    <lineage>
        <taxon>Bacteria</taxon>
        <taxon>Bacillati</taxon>
        <taxon>Bacillota</taxon>
        <taxon>Bacilli</taxon>
        <taxon>Lactobacillales</taxon>
        <taxon>Lactobacillaceae</taxon>
        <taxon>Companilactobacillus</taxon>
    </lineage>
</organism>
<keyword evidence="3" id="KW-1185">Reference proteome</keyword>
<dbReference type="Proteomes" id="UP000051248">
    <property type="component" value="Unassembled WGS sequence"/>
</dbReference>